<dbReference type="OrthoDB" id="6928805at2"/>
<reference evidence="2" key="1">
    <citation type="submission" date="2016-10" db="EMBL/GenBank/DDBJ databases">
        <authorList>
            <person name="Varghese N."/>
            <person name="Submissions S."/>
        </authorList>
    </citation>
    <scope>NUCLEOTIDE SEQUENCE [LARGE SCALE GENOMIC DNA]</scope>
    <source>
        <strain evidence="2">CGMCC 1.6474</strain>
    </source>
</reference>
<protein>
    <recommendedName>
        <fullName evidence="3">YCII-related domain-containing protein</fullName>
    </recommendedName>
</protein>
<dbReference type="STRING" id="414703.SAMN04488125_11437"/>
<dbReference type="EMBL" id="FOSV01000014">
    <property type="protein sequence ID" value="SFL39456.1"/>
    <property type="molecule type" value="Genomic_DNA"/>
</dbReference>
<organism evidence="1 2">
    <name type="scientific">Methylorubrum salsuginis</name>
    <dbReference type="NCBI Taxonomy" id="414703"/>
    <lineage>
        <taxon>Bacteria</taxon>
        <taxon>Pseudomonadati</taxon>
        <taxon>Pseudomonadota</taxon>
        <taxon>Alphaproteobacteria</taxon>
        <taxon>Hyphomicrobiales</taxon>
        <taxon>Methylobacteriaceae</taxon>
        <taxon>Methylorubrum</taxon>
    </lineage>
</organism>
<accession>A0A1I4HDF0</accession>
<dbReference type="AlphaFoldDB" id="A0A1I4HDF0"/>
<evidence type="ECO:0000313" key="1">
    <source>
        <dbReference type="EMBL" id="SFL39456.1"/>
    </source>
</evidence>
<gene>
    <name evidence="1" type="ORF">SAMN04488125_11437</name>
</gene>
<proteinExistence type="predicted"/>
<dbReference type="Proteomes" id="UP000198804">
    <property type="component" value="Unassembled WGS sequence"/>
</dbReference>
<name>A0A1I4HDF0_9HYPH</name>
<evidence type="ECO:0000313" key="2">
    <source>
        <dbReference type="Proteomes" id="UP000198804"/>
    </source>
</evidence>
<dbReference type="RefSeq" id="WP_091948595.1">
    <property type="nucleotide sequence ID" value="NZ_FOSV01000014.1"/>
</dbReference>
<sequence length="108" mass="11075">MPTFLLRLTPPHPSFPFDATEAEKAFFSEHAASWIARAGEGRAITVGPVFEPGDGSTPGKTWGLALGEAEAEDEASAVALGEADPVIAAPAGFACASAPVSSLILRQP</sequence>
<evidence type="ECO:0008006" key="3">
    <source>
        <dbReference type="Google" id="ProtNLM"/>
    </source>
</evidence>
<keyword evidence="2" id="KW-1185">Reference proteome</keyword>